<dbReference type="Pfam" id="PF04120">
    <property type="entry name" value="Iron_permease"/>
    <property type="match status" value="1"/>
</dbReference>
<dbReference type="AlphaFoldDB" id="A0A4R1BKG3"/>
<sequence>MSQNSDLQREVAILQANKKGVKAKFEKFAEGVTRTTGTPTAFLVALLIIIVWAISGPIFHYSDTWQLVINTGTTIVTFLMVFLIQQSQNKDSLALQLKLNELIACEERASNRLIDVEDLSQEELDVLKKFYVRLATLAKDSSDLHTSHSVDDASEISDAKTIYHQKRREERLKLKKQVNGSSQQPQP</sequence>
<reference evidence="2 3" key="1">
    <citation type="submission" date="2019-03" db="EMBL/GenBank/DDBJ databases">
        <authorList>
            <person name="Kim M.K.M."/>
        </authorList>
    </citation>
    <scope>NUCLEOTIDE SEQUENCE [LARGE SCALE GENOMIC DNA]</scope>
    <source>
        <strain evidence="2 3">17J68-12</strain>
    </source>
</reference>
<evidence type="ECO:0000313" key="2">
    <source>
        <dbReference type="EMBL" id="TCJ17813.1"/>
    </source>
</evidence>
<comment type="caution">
    <text evidence="2">The sequence shown here is derived from an EMBL/GenBank/DDBJ whole genome shotgun (WGS) entry which is preliminary data.</text>
</comment>
<keyword evidence="1" id="KW-1133">Transmembrane helix</keyword>
<evidence type="ECO:0000256" key="1">
    <source>
        <dbReference type="SAM" id="Phobius"/>
    </source>
</evidence>
<dbReference type="RefSeq" id="WP_131447995.1">
    <property type="nucleotide sequence ID" value="NZ_SJZI01000008.1"/>
</dbReference>
<dbReference type="EMBL" id="SJZI01000008">
    <property type="protein sequence ID" value="TCJ17813.1"/>
    <property type="molecule type" value="Genomic_DNA"/>
</dbReference>
<feature type="transmembrane region" description="Helical" evidence="1">
    <location>
        <begin position="65"/>
        <end position="84"/>
    </location>
</feature>
<keyword evidence="1" id="KW-0812">Transmembrane</keyword>
<dbReference type="GO" id="GO:0055085">
    <property type="term" value="P:transmembrane transport"/>
    <property type="evidence" value="ECO:0007669"/>
    <property type="project" value="InterPro"/>
</dbReference>
<name>A0A4R1BKG3_9BACT</name>
<dbReference type="InterPro" id="IPR007251">
    <property type="entry name" value="Iron_permease_Fet4"/>
</dbReference>
<evidence type="ECO:0000313" key="3">
    <source>
        <dbReference type="Proteomes" id="UP000295334"/>
    </source>
</evidence>
<dbReference type="Proteomes" id="UP000295334">
    <property type="component" value="Unassembled WGS sequence"/>
</dbReference>
<keyword evidence="3" id="KW-1185">Reference proteome</keyword>
<feature type="transmembrane region" description="Helical" evidence="1">
    <location>
        <begin position="41"/>
        <end position="59"/>
    </location>
</feature>
<protein>
    <submittedName>
        <fullName evidence="2">Low affinity iron permease family protein</fullName>
    </submittedName>
</protein>
<organism evidence="2 3">
    <name type="scientific">Flaviaesturariibacter flavus</name>
    <dbReference type="NCBI Taxonomy" id="2502780"/>
    <lineage>
        <taxon>Bacteria</taxon>
        <taxon>Pseudomonadati</taxon>
        <taxon>Bacteroidota</taxon>
        <taxon>Chitinophagia</taxon>
        <taxon>Chitinophagales</taxon>
        <taxon>Chitinophagaceae</taxon>
        <taxon>Flaviaestuariibacter</taxon>
    </lineage>
</organism>
<accession>A0A4R1BKG3</accession>
<gene>
    <name evidence="2" type="ORF">EPD60_06415</name>
</gene>
<proteinExistence type="predicted"/>
<keyword evidence="1" id="KW-0472">Membrane</keyword>
<dbReference type="OrthoDB" id="119761at2"/>